<feature type="chain" id="PRO_5045876091" evidence="2">
    <location>
        <begin position="24"/>
        <end position="91"/>
    </location>
</feature>
<evidence type="ECO:0000313" key="3">
    <source>
        <dbReference type="EMBL" id="MBW4330239.1"/>
    </source>
</evidence>
<feature type="compositionally biased region" description="Basic and acidic residues" evidence="1">
    <location>
        <begin position="26"/>
        <end position="44"/>
    </location>
</feature>
<evidence type="ECO:0000256" key="1">
    <source>
        <dbReference type="SAM" id="MobiDB-lite"/>
    </source>
</evidence>
<dbReference type="EMBL" id="JAHWZX010000003">
    <property type="protein sequence ID" value="MBW4330239.1"/>
    <property type="molecule type" value="Genomic_DNA"/>
</dbReference>
<proteinExistence type="predicted"/>
<organism evidence="3 4">
    <name type="scientific">Stakelama flava</name>
    <dbReference type="NCBI Taxonomy" id="2860338"/>
    <lineage>
        <taxon>Bacteria</taxon>
        <taxon>Pseudomonadati</taxon>
        <taxon>Pseudomonadota</taxon>
        <taxon>Alphaproteobacteria</taxon>
        <taxon>Sphingomonadales</taxon>
        <taxon>Sphingomonadaceae</taxon>
        <taxon>Stakelama</taxon>
    </lineage>
</organism>
<feature type="signal peptide" evidence="2">
    <location>
        <begin position="1"/>
        <end position="23"/>
    </location>
</feature>
<name>A0ABS6XJ48_9SPHN</name>
<dbReference type="RefSeq" id="WP_219237337.1">
    <property type="nucleotide sequence ID" value="NZ_JAHWZX010000003.1"/>
</dbReference>
<evidence type="ECO:0000256" key="2">
    <source>
        <dbReference type="SAM" id="SignalP"/>
    </source>
</evidence>
<accession>A0ABS6XJ48</accession>
<protein>
    <submittedName>
        <fullName evidence="3">BA14K family protein</fullName>
    </submittedName>
</protein>
<sequence>MKKTAIIIAAIGALTTTAVPAFAQSHQERRPAARHDDHSGRNDDTPPPAHWNRGKNEWSHHVAACKARYHTYNARTDMFYARPGVKKRCRL</sequence>
<gene>
    <name evidence="3" type="ORF">KY084_05040</name>
</gene>
<comment type="caution">
    <text evidence="3">The sequence shown here is derived from an EMBL/GenBank/DDBJ whole genome shotgun (WGS) entry which is preliminary data.</text>
</comment>
<keyword evidence="4" id="KW-1185">Reference proteome</keyword>
<dbReference type="Proteomes" id="UP001197214">
    <property type="component" value="Unassembled WGS sequence"/>
</dbReference>
<reference evidence="3 4" key="1">
    <citation type="submission" date="2021-07" db="EMBL/GenBank/DDBJ databases">
        <title>Stakelama flava sp. nov., a novel endophytic bacterium isolated from branch of Kandelia candel.</title>
        <authorList>
            <person name="Tuo L."/>
        </authorList>
    </citation>
    <scope>NUCLEOTIDE SEQUENCE [LARGE SCALE GENOMIC DNA]</scope>
    <source>
        <strain evidence="3 4">CBK3Z-3</strain>
    </source>
</reference>
<evidence type="ECO:0000313" key="4">
    <source>
        <dbReference type="Proteomes" id="UP001197214"/>
    </source>
</evidence>
<keyword evidence="2" id="KW-0732">Signal</keyword>
<feature type="region of interest" description="Disordered" evidence="1">
    <location>
        <begin position="22"/>
        <end position="55"/>
    </location>
</feature>